<gene>
    <name evidence="3" type="ORF">GCM10007269_14950</name>
</gene>
<dbReference type="PROSITE" id="PS50943">
    <property type="entry name" value="HTH_CROC1"/>
    <property type="match status" value="1"/>
</dbReference>
<evidence type="ECO:0000313" key="4">
    <source>
        <dbReference type="Proteomes" id="UP000629365"/>
    </source>
</evidence>
<sequence length="182" mass="19165">MEDLGSRIGRALRRERESAGISISELARRAGISKATVSQLENGTGNPSVETLWALGDALSIPFAVLVDQQAHAPTLIRADELDGVPSAAAPYSATLLSASPPGARRDLYVIRSEPGEPRRSMPHHNGTTEHVILMTGAAHIGPADSPVKLSPGDYLSYAGDAPHVFEALEPGTSAVLISELR</sequence>
<accession>A0ABQ1RM51</accession>
<dbReference type="RefSeq" id="WP_188435963.1">
    <property type="nucleotide sequence ID" value="NZ_BMCM01000002.1"/>
</dbReference>
<dbReference type="CDD" id="cd02209">
    <property type="entry name" value="cupin_XRE_C"/>
    <property type="match status" value="1"/>
</dbReference>
<dbReference type="EMBL" id="BMCM01000002">
    <property type="protein sequence ID" value="GGD72853.1"/>
    <property type="molecule type" value="Genomic_DNA"/>
</dbReference>
<dbReference type="Proteomes" id="UP000629365">
    <property type="component" value="Unassembled WGS sequence"/>
</dbReference>
<proteinExistence type="predicted"/>
<feature type="domain" description="HTH cro/C1-type" evidence="2">
    <location>
        <begin position="12"/>
        <end position="66"/>
    </location>
</feature>
<keyword evidence="1" id="KW-0238">DNA-binding</keyword>
<dbReference type="CDD" id="cd00093">
    <property type="entry name" value="HTH_XRE"/>
    <property type="match status" value="1"/>
</dbReference>
<dbReference type="PANTHER" id="PTHR46797:SF1">
    <property type="entry name" value="METHYLPHOSPHONATE SYNTHASE"/>
    <property type="match status" value="1"/>
</dbReference>
<protein>
    <submittedName>
        <fullName evidence="3">XRE family transcriptional regulator</fullName>
    </submittedName>
</protein>
<dbReference type="Gene3D" id="1.10.260.40">
    <property type="entry name" value="lambda repressor-like DNA-binding domains"/>
    <property type="match status" value="1"/>
</dbReference>
<reference evidence="4" key="1">
    <citation type="journal article" date="2019" name="Int. J. Syst. Evol. Microbiol.">
        <title>The Global Catalogue of Microorganisms (GCM) 10K type strain sequencing project: providing services to taxonomists for standard genome sequencing and annotation.</title>
        <authorList>
            <consortium name="The Broad Institute Genomics Platform"/>
            <consortium name="The Broad Institute Genome Sequencing Center for Infectious Disease"/>
            <person name="Wu L."/>
            <person name="Ma J."/>
        </authorList>
    </citation>
    <scope>NUCLEOTIDE SEQUENCE [LARGE SCALE GENOMIC DNA]</scope>
    <source>
        <strain evidence="4">CCM 7640</strain>
    </source>
</reference>
<organism evidence="3 4">
    <name type="scientific">Microbacterium murale</name>
    <dbReference type="NCBI Taxonomy" id="1081040"/>
    <lineage>
        <taxon>Bacteria</taxon>
        <taxon>Bacillati</taxon>
        <taxon>Actinomycetota</taxon>
        <taxon>Actinomycetes</taxon>
        <taxon>Micrococcales</taxon>
        <taxon>Microbacteriaceae</taxon>
        <taxon>Microbacterium</taxon>
    </lineage>
</organism>
<dbReference type="InterPro" id="IPR010982">
    <property type="entry name" value="Lambda_DNA-bd_dom_sf"/>
</dbReference>
<dbReference type="Pfam" id="PF01381">
    <property type="entry name" value="HTH_3"/>
    <property type="match status" value="1"/>
</dbReference>
<dbReference type="InterPro" id="IPR014710">
    <property type="entry name" value="RmlC-like_jellyroll"/>
</dbReference>
<dbReference type="SUPFAM" id="SSF51182">
    <property type="entry name" value="RmlC-like cupins"/>
    <property type="match status" value="1"/>
</dbReference>
<dbReference type="InterPro" id="IPR001387">
    <property type="entry name" value="Cro/C1-type_HTH"/>
</dbReference>
<evidence type="ECO:0000259" key="2">
    <source>
        <dbReference type="PROSITE" id="PS50943"/>
    </source>
</evidence>
<dbReference type="PANTHER" id="PTHR46797">
    <property type="entry name" value="HTH-TYPE TRANSCRIPTIONAL REGULATOR"/>
    <property type="match status" value="1"/>
</dbReference>
<dbReference type="SUPFAM" id="SSF47413">
    <property type="entry name" value="lambda repressor-like DNA-binding domains"/>
    <property type="match status" value="1"/>
</dbReference>
<evidence type="ECO:0000313" key="3">
    <source>
        <dbReference type="EMBL" id="GGD72853.1"/>
    </source>
</evidence>
<dbReference type="InterPro" id="IPR011051">
    <property type="entry name" value="RmlC_Cupin_sf"/>
</dbReference>
<dbReference type="Gene3D" id="2.60.120.10">
    <property type="entry name" value="Jelly Rolls"/>
    <property type="match status" value="1"/>
</dbReference>
<dbReference type="InterPro" id="IPR050807">
    <property type="entry name" value="TransReg_Diox_bact_type"/>
</dbReference>
<comment type="caution">
    <text evidence="3">The sequence shown here is derived from an EMBL/GenBank/DDBJ whole genome shotgun (WGS) entry which is preliminary data.</text>
</comment>
<keyword evidence="4" id="KW-1185">Reference proteome</keyword>
<dbReference type="SMART" id="SM00530">
    <property type="entry name" value="HTH_XRE"/>
    <property type="match status" value="1"/>
</dbReference>
<name>A0ABQ1RM51_9MICO</name>
<evidence type="ECO:0000256" key="1">
    <source>
        <dbReference type="ARBA" id="ARBA00023125"/>
    </source>
</evidence>